<evidence type="ECO:0000313" key="3">
    <source>
        <dbReference type="Proteomes" id="UP000233556"/>
    </source>
</evidence>
<keyword evidence="3" id="KW-1185">Reference proteome</keyword>
<name>A0A2I0UJ51_LIMLA</name>
<reference evidence="3" key="1">
    <citation type="submission" date="2017-11" db="EMBL/GenBank/DDBJ databases">
        <authorList>
            <person name="Lima N.C."/>
            <person name="Parody-Merino A.M."/>
            <person name="Battley P.F."/>
            <person name="Fidler A.E."/>
            <person name="Prosdocimi F."/>
        </authorList>
    </citation>
    <scope>NUCLEOTIDE SEQUENCE [LARGE SCALE GENOMIC DNA]</scope>
</reference>
<dbReference type="GO" id="GO:0003964">
    <property type="term" value="F:RNA-directed DNA polymerase activity"/>
    <property type="evidence" value="ECO:0007669"/>
    <property type="project" value="UniProtKB-KW"/>
</dbReference>
<proteinExistence type="predicted"/>
<evidence type="ECO:0000259" key="1">
    <source>
        <dbReference type="PROSITE" id="PS50878"/>
    </source>
</evidence>
<keyword evidence="2" id="KW-0808">Transferase</keyword>
<gene>
    <name evidence="2" type="ORF">llap_3642</name>
</gene>
<dbReference type="OrthoDB" id="276744at2759"/>
<organism evidence="2 3">
    <name type="scientific">Limosa lapponica baueri</name>
    <dbReference type="NCBI Taxonomy" id="1758121"/>
    <lineage>
        <taxon>Eukaryota</taxon>
        <taxon>Metazoa</taxon>
        <taxon>Chordata</taxon>
        <taxon>Craniata</taxon>
        <taxon>Vertebrata</taxon>
        <taxon>Euteleostomi</taxon>
        <taxon>Archelosauria</taxon>
        <taxon>Archosauria</taxon>
        <taxon>Dinosauria</taxon>
        <taxon>Saurischia</taxon>
        <taxon>Theropoda</taxon>
        <taxon>Coelurosauria</taxon>
        <taxon>Aves</taxon>
        <taxon>Neognathae</taxon>
        <taxon>Neoaves</taxon>
        <taxon>Charadriiformes</taxon>
        <taxon>Scolopacidae</taxon>
        <taxon>Limosa</taxon>
    </lineage>
</organism>
<dbReference type="PANTHER" id="PTHR33332">
    <property type="entry name" value="REVERSE TRANSCRIPTASE DOMAIN-CONTAINING PROTEIN"/>
    <property type="match status" value="1"/>
</dbReference>
<keyword evidence="2" id="KW-0548">Nucleotidyltransferase</keyword>
<reference evidence="3" key="2">
    <citation type="submission" date="2017-12" db="EMBL/GenBank/DDBJ databases">
        <title>Genome sequence of the Bar-tailed Godwit (Limosa lapponica baueri).</title>
        <authorList>
            <person name="Lima N.C.B."/>
            <person name="Parody-Merino A.M."/>
            <person name="Battley P.F."/>
            <person name="Fidler A.E."/>
            <person name="Prosdocimi F."/>
        </authorList>
    </citation>
    <scope>NUCLEOTIDE SEQUENCE [LARGE SCALE GENOMIC DNA]</scope>
</reference>
<dbReference type="Pfam" id="PF00078">
    <property type="entry name" value="RVT_1"/>
    <property type="match status" value="1"/>
</dbReference>
<evidence type="ECO:0000313" key="2">
    <source>
        <dbReference type="EMBL" id="PKU46073.1"/>
    </source>
</evidence>
<dbReference type="Proteomes" id="UP000233556">
    <property type="component" value="Unassembled WGS sequence"/>
</dbReference>
<sequence>MDIRLANVMPIYKKGQKKDPWNYRPASLTLVPGKVMQQIVLSAIPQHIQDNLEIRHSQHGFMKDRSCFTNPISFYHKVTCLVDEGKAVDVVYLECSKAFDTFSHSILLEKLAAHALDRCTFFWLDDQAQRVVVNGVKPSWRPVTSDVPQGAVLGPVLFNTFINDLDKGIEHTLNKFADDTRLGWSVDLLEGRKALQRDLDRLDRWSEASGKRLNKQCAQVAKKAKSILACTRNSMASMTRDVIIPLYSVLMWPHLEHCVQFWAPHYKKDTEVMERVQRRVMKLVRGLEHKSYDEQLRKLELFSLEKRRLRGDLIALYNYLKGDCSEVRVSVFSQVTYDNRTRGNGLKLHQLRFRLNIRKNFFPKRVIKHWNRLPREVVESPHLKVFKRSVNVTLGDMVQWWTW</sequence>
<keyword evidence="2" id="KW-0695">RNA-directed DNA polymerase</keyword>
<dbReference type="EMBL" id="KZ505729">
    <property type="protein sequence ID" value="PKU46073.1"/>
    <property type="molecule type" value="Genomic_DNA"/>
</dbReference>
<accession>A0A2I0UJ51</accession>
<dbReference type="PROSITE" id="PS50878">
    <property type="entry name" value="RT_POL"/>
    <property type="match status" value="1"/>
</dbReference>
<dbReference type="CDD" id="cd01650">
    <property type="entry name" value="RT_nLTR_like"/>
    <property type="match status" value="1"/>
</dbReference>
<dbReference type="InterPro" id="IPR000477">
    <property type="entry name" value="RT_dom"/>
</dbReference>
<dbReference type="AlphaFoldDB" id="A0A2I0UJ51"/>
<feature type="domain" description="Reverse transcriptase" evidence="1">
    <location>
        <begin position="1"/>
        <end position="232"/>
    </location>
</feature>
<protein>
    <submittedName>
        <fullName evidence="2">Rna-directed dna polymerase from mobile element jockey-like</fullName>
    </submittedName>
</protein>